<dbReference type="CDD" id="cd01833">
    <property type="entry name" value="XynB_like"/>
    <property type="match status" value="1"/>
</dbReference>
<evidence type="ECO:0000313" key="4">
    <source>
        <dbReference type="Proteomes" id="UP001595816"/>
    </source>
</evidence>
<dbReference type="Gene3D" id="2.80.10.50">
    <property type="match status" value="2"/>
</dbReference>
<keyword evidence="4" id="KW-1185">Reference proteome</keyword>
<comment type="caution">
    <text evidence="3">The sequence shown here is derived from an EMBL/GenBank/DDBJ whole genome shotgun (WGS) entry which is preliminary data.</text>
</comment>
<keyword evidence="1" id="KW-0732">Signal</keyword>
<dbReference type="Gene3D" id="3.40.50.1110">
    <property type="entry name" value="SGNH hydrolase"/>
    <property type="match status" value="1"/>
</dbReference>
<dbReference type="InterPro" id="IPR036514">
    <property type="entry name" value="SGNH_hydro_sf"/>
</dbReference>
<dbReference type="PANTHER" id="PTHR30383:SF5">
    <property type="entry name" value="SGNH HYDROLASE-TYPE ESTERASE DOMAIN-CONTAINING PROTEIN"/>
    <property type="match status" value="1"/>
</dbReference>
<feature type="chain" id="PRO_5045141369" evidence="1">
    <location>
        <begin position="30"/>
        <end position="371"/>
    </location>
</feature>
<dbReference type="Proteomes" id="UP001595816">
    <property type="component" value="Unassembled WGS sequence"/>
</dbReference>
<dbReference type="InterPro" id="IPR013830">
    <property type="entry name" value="SGNH_hydro"/>
</dbReference>
<dbReference type="SUPFAM" id="SSF50370">
    <property type="entry name" value="Ricin B-like lectins"/>
    <property type="match status" value="1"/>
</dbReference>
<dbReference type="Pfam" id="PF00652">
    <property type="entry name" value="Ricin_B_lectin"/>
    <property type="match status" value="1"/>
</dbReference>
<dbReference type="EMBL" id="JBHSAY010000012">
    <property type="protein sequence ID" value="MFC4133593.1"/>
    <property type="molecule type" value="Genomic_DNA"/>
</dbReference>
<feature type="signal peptide" evidence="1">
    <location>
        <begin position="1"/>
        <end position="29"/>
    </location>
</feature>
<dbReference type="InterPro" id="IPR051532">
    <property type="entry name" value="Ester_Hydrolysis_Enzymes"/>
</dbReference>
<evidence type="ECO:0000259" key="2">
    <source>
        <dbReference type="SMART" id="SM00458"/>
    </source>
</evidence>
<dbReference type="RefSeq" id="WP_253762384.1">
    <property type="nucleotide sequence ID" value="NZ_JAMZDZ010000001.1"/>
</dbReference>
<protein>
    <submittedName>
        <fullName evidence="3">Ricin-type beta-trefoil lectin domain protein</fullName>
    </submittedName>
</protein>
<organism evidence="3 4">
    <name type="scientific">Hamadaea flava</name>
    <dbReference type="NCBI Taxonomy" id="1742688"/>
    <lineage>
        <taxon>Bacteria</taxon>
        <taxon>Bacillati</taxon>
        <taxon>Actinomycetota</taxon>
        <taxon>Actinomycetes</taxon>
        <taxon>Micromonosporales</taxon>
        <taxon>Micromonosporaceae</taxon>
        <taxon>Hamadaea</taxon>
    </lineage>
</organism>
<evidence type="ECO:0000313" key="3">
    <source>
        <dbReference type="EMBL" id="MFC4133593.1"/>
    </source>
</evidence>
<dbReference type="InterPro" id="IPR000772">
    <property type="entry name" value="Ricin_B_lectin"/>
</dbReference>
<feature type="domain" description="Ricin B lectin" evidence="2">
    <location>
        <begin position="241"/>
        <end position="370"/>
    </location>
</feature>
<gene>
    <name evidence="3" type="ORF">ACFOZ4_23540</name>
</gene>
<proteinExistence type="predicted"/>
<dbReference type="Pfam" id="PF13472">
    <property type="entry name" value="Lipase_GDSL_2"/>
    <property type="match status" value="1"/>
</dbReference>
<dbReference type="PANTHER" id="PTHR30383">
    <property type="entry name" value="THIOESTERASE 1/PROTEASE 1/LYSOPHOSPHOLIPASE L1"/>
    <property type="match status" value="1"/>
</dbReference>
<accession>A0ABV8LTC2</accession>
<dbReference type="CDD" id="cd23418">
    <property type="entry name" value="beta-trefoil_Ricin_XLN-like"/>
    <property type="match status" value="1"/>
</dbReference>
<dbReference type="SUPFAM" id="SSF52266">
    <property type="entry name" value="SGNH hydrolase"/>
    <property type="match status" value="1"/>
</dbReference>
<dbReference type="PROSITE" id="PS50231">
    <property type="entry name" value="RICIN_B_LECTIN"/>
    <property type="match status" value="1"/>
</dbReference>
<reference evidence="4" key="1">
    <citation type="journal article" date="2019" name="Int. J. Syst. Evol. Microbiol.">
        <title>The Global Catalogue of Microorganisms (GCM) 10K type strain sequencing project: providing services to taxonomists for standard genome sequencing and annotation.</title>
        <authorList>
            <consortium name="The Broad Institute Genomics Platform"/>
            <consortium name="The Broad Institute Genome Sequencing Center for Infectious Disease"/>
            <person name="Wu L."/>
            <person name="Ma J."/>
        </authorList>
    </citation>
    <scope>NUCLEOTIDE SEQUENCE [LARGE SCALE GENOMIC DNA]</scope>
    <source>
        <strain evidence="4">CGMCC 4.7289</strain>
    </source>
</reference>
<name>A0ABV8LTC2_9ACTN</name>
<dbReference type="InterPro" id="IPR035992">
    <property type="entry name" value="Ricin_B-like_lectins"/>
</dbReference>
<dbReference type="SMART" id="SM00458">
    <property type="entry name" value="RICIN"/>
    <property type="match status" value="1"/>
</dbReference>
<evidence type="ECO:0000256" key="1">
    <source>
        <dbReference type="SAM" id="SignalP"/>
    </source>
</evidence>
<sequence length="371" mass="39023">MRKPNWRSATAALSLAVAFLATPSGVAHAESNGGVRVMPLGDSITEGTQVPGGYRIGLWQRLAAGRYTVDLVGSQYNGPSGLGDHDHEGHPGWRIDQIDASITGWLTTYQPHTVLLHIGTNDVLQNYNVSTAPNRLSTLIDHITNTAPSAEVFVAQIIPLTNSGQEAAVRTFNAAIPGIVQSKAKAGKHVHLVDMHSAVTTADLIDGVHPTATGYDKMAAVWYQALLSVSGSVGSPGTGGGSSNVEIVGTQSGRCVDVPGYSTTNGVQVQLWDCHGGTNQRWTYTSSKQLTVYGDKCLDAYGQGTSNGTVVAIWDCNGQPNQQWNVNANGTITGVQSGLCLDVSGAATADGTKLQLWGCWSGANQQWSLRG</sequence>